<dbReference type="AlphaFoldDB" id="A0A8B9DCW4"/>
<protein>
    <submittedName>
        <fullName evidence="1">Uncharacterized protein</fullName>
    </submittedName>
</protein>
<accession>A0A8B9DCW4</accession>
<name>A0A8B9DCW4_ANSCY</name>
<reference evidence="1" key="1">
    <citation type="submission" date="2025-08" db="UniProtKB">
        <authorList>
            <consortium name="Ensembl"/>
        </authorList>
    </citation>
    <scope>IDENTIFICATION</scope>
</reference>
<organism evidence="1 2">
    <name type="scientific">Anser cygnoides</name>
    <name type="common">Swan goose</name>
    <dbReference type="NCBI Taxonomy" id="8845"/>
    <lineage>
        <taxon>Eukaryota</taxon>
        <taxon>Metazoa</taxon>
        <taxon>Chordata</taxon>
        <taxon>Craniata</taxon>
        <taxon>Vertebrata</taxon>
        <taxon>Euteleostomi</taxon>
        <taxon>Archelosauria</taxon>
        <taxon>Archosauria</taxon>
        <taxon>Dinosauria</taxon>
        <taxon>Saurischia</taxon>
        <taxon>Theropoda</taxon>
        <taxon>Coelurosauria</taxon>
        <taxon>Aves</taxon>
        <taxon>Neognathae</taxon>
        <taxon>Galloanserae</taxon>
        <taxon>Anseriformes</taxon>
        <taxon>Anatidae</taxon>
        <taxon>Anserinae</taxon>
        <taxon>Anser</taxon>
    </lineage>
</organism>
<reference evidence="1" key="2">
    <citation type="submission" date="2025-09" db="UniProtKB">
        <authorList>
            <consortium name="Ensembl"/>
        </authorList>
    </citation>
    <scope>IDENTIFICATION</scope>
</reference>
<evidence type="ECO:0000313" key="1">
    <source>
        <dbReference type="Ensembl" id="ENSACDP00005004302.1"/>
    </source>
</evidence>
<sequence length="78" mass="8590">MTTKANFPAAAGSVVVPYGHAVGNEKWRGSEIAQRLQGKHKQLGRKNKKLRQSSPSVAQCCWIGWDMLYSQTGAVFVK</sequence>
<dbReference type="Proteomes" id="UP000694521">
    <property type="component" value="Unplaced"/>
</dbReference>
<evidence type="ECO:0000313" key="2">
    <source>
        <dbReference type="Proteomes" id="UP000694521"/>
    </source>
</evidence>
<dbReference type="Ensembl" id="ENSACDT00005005186.1">
    <property type="protein sequence ID" value="ENSACDP00005004302.1"/>
    <property type="gene ID" value="ENSACDG00005003157.1"/>
</dbReference>
<dbReference type="Gene3D" id="3.40.50.10130">
    <property type="match status" value="1"/>
</dbReference>
<proteinExistence type="predicted"/>
<keyword evidence="2" id="KW-1185">Reference proteome</keyword>